<evidence type="ECO:0000313" key="4">
    <source>
        <dbReference type="Proteomes" id="UP000011021"/>
    </source>
</evidence>
<sequence length="223" mass="23753">MMTFDMKRASLQRSRRMLAATILGVTALVAGCASTTPAQITTFNRQDAGADAWTGRHFIVQPLPGQAESLEYADYSLRVREALRRHGLVPVPDLHAAELVVHFEYRTDGGSVTGSTSSSSVSLGLGGGYRTGWGLGLGIPIGGTSENIQYRHRLQVQIDRVRSASSGPAPGEPIPGERVYESTLVTRSESAAVAPQMPAMIDALFADFPGVNGKTVTVNLPTE</sequence>
<evidence type="ECO:0000259" key="2">
    <source>
        <dbReference type="Pfam" id="PF13590"/>
    </source>
</evidence>
<accession>E7RXT6</accession>
<evidence type="ECO:0000313" key="3">
    <source>
        <dbReference type="EMBL" id="EFV94760.1"/>
    </source>
</evidence>
<reference evidence="3 4" key="1">
    <citation type="submission" date="2010-12" db="EMBL/GenBank/DDBJ databases">
        <authorList>
            <person name="Muzny D."/>
            <person name="Qin X."/>
            <person name="Deng J."/>
            <person name="Jiang H."/>
            <person name="Liu Y."/>
            <person name="Qu J."/>
            <person name="Song X.-Z."/>
            <person name="Zhang L."/>
            <person name="Thornton R."/>
            <person name="Coyle M."/>
            <person name="Francisco L."/>
            <person name="Jackson L."/>
            <person name="Javaid M."/>
            <person name="Korchina V."/>
            <person name="Kovar C."/>
            <person name="Mata R."/>
            <person name="Mathew T."/>
            <person name="Ngo R."/>
            <person name="Nguyen L."/>
            <person name="Nguyen N."/>
            <person name="Okwuonu G."/>
            <person name="Ongeri F."/>
            <person name="Pham C."/>
            <person name="Simmons D."/>
            <person name="Wilczek-Boney K."/>
            <person name="Hale W."/>
            <person name="Jakkamsetti A."/>
            <person name="Pham P."/>
            <person name="Ruth R."/>
            <person name="San Lucas F."/>
            <person name="Warren J."/>
            <person name="Zhang J."/>
            <person name="Zhao Z."/>
            <person name="Zhou C."/>
            <person name="Zhu D."/>
            <person name="Lee S."/>
            <person name="Bess C."/>
            <person name="Blankenburg K."/>
            <person name="Forbes L."/>
            <person name="Fu Q."/>
            <person name="Gubbala S."/>
            <person name="Hirani K."/>
            <person name="Jayaseelan J.C."/>
            <person name="Lara F."/>
            <person name="Munidasa M."/>
            <person name="Palculict T."/>
            <person name="Patil S."/>
            <person name="Pu L.-L."/>
            <person name="Saada N."/>
            <person name="Tang L."/>
            <person name="Weissenberger G."/>
            <person name="Zhu Y."/>
            <person name="Hemphill L."/>
            <person name="Shang Y."/>
            <person name="Youmans B."/>
            <person name="Ayvaz T."/>
            <person name="Ross M."/>
            <person name="Santibanez J."/>
            <person name="Aqrawi P."/>
            <person name="Gross S."/>
            <person name="Joshi V."/>
            <person name="Fowler G."/>
            <person name="Nazareth L."/>
            <person name="Reid J."/>
            <person name="Worley K."/>
            <person name="Petrosino J."/>
            <person name="Highlander S."/>
            <person name="Gibbs R."/>
        </authorList>
    </citation>
    <scope>NUCLEOTIDE SEQUENCE [LARGE SCALE GENOMIC DNA]</scope>
    <source>
        <strain evidence="3 4">ATCC 51599</strain>
    </source>
</reference>
<dbReference type="EMBL" id="AEQP01000010">
    <property type="protein sequence ID" value="EFV94760.1"/>
    <property type="molecule type" value="Genomic_DNA"/>
</dbReference>
<protein>
    <recommendedName>
        <fullName evidence="2">DUF4136 domain-containing protein</fullName>
    </recommendedName>
</protein>
<dbReference type="HOGENOM" id="CLU_086621_1_0_4"/>
<keyword evidence="1" id="KW-0732">Signal</keyword>
<dbReference type="PROSITE" id="PS51257">
    <property type="entry name" value="PROKAR_LIPOPROTEIN"/>
    <property type="match status" value="1"/>
</dbReference>
<dbReference type="InterPro" id="IPR025411">
    <property type="entry name" value="DUF4136"/>
</dbReference>
<name>E7RXT6_9BURK</name>
<comment type="caution">
    <text evidence="3">The sequence shown here is derived from an EMBL/GenBank/DDBJ whole genome shotgun (WGS) entry which is preliminary data.</text>
</comment>
<dbReference type="RefSeq" id="WP_005673796.1">
    <property type="nucleotide sequence ID" value="NZ_CP146288.1"/>
</dbReference>
<feature type="domain" description="DUF4136" evidence="2">
    <location>
        <begin position="50"/>
        <end position="210"/>
    </location>
</feature>
<dbReference type="Pfam" id="PF13590">
    <property type="entry name" value="DUF4136"/>
    <property type="match status" value="1"/>
</dbReference>
<gene>
    <name evidence="3" type="ORF">HMPREF0551_1507</name>
</gene>
<evidence type="ECO:0000256" key="1">
    <source>
        <dbReference type="SAM" id="SignalP"/>
    </source>
</evidence>
<organism evidence="3 4">
    <name type="scientific">Lautropia mirabilis ATCC 51599</name>
    <dbReference type="NCBI Taxonomy" id="887898"/>
    <lineage>
        <taxon>Bacteria</taxon>
        <taxon>Pseudomonadati</taxon>
        <taxon>Pseudomonadota</taxon>
        <taxon>Betaproteobacteria</taxon>
        <taxon>Burkholderiales</taxon>
        <taxon>Burkholderiaceae</taxon>
        <taxon>Lautropia</taxon>
    </lineage>
</organism>
<proteinExistence type="predicted"/>
<dbReference type="AlphaFoldDB" id="E7RXT6"/>
<feature type="chain" id="PRO_5003224639" description="DUF4136 domain-containing protein" evidence="1">
    <location>
        <begin position="39"/>
        <end position="223"/>
    </location>
</feature>
<feature type="signal peptide" evidence="1">
    <location>
        <begin position="1"/>
        <end position="38"/>
    </location>
</feature>
<dbReference type="Proteomes" id="UP000011021">
    <property type="component" value="Unassembled WGS sequence"/>
</dbReference>
<keyword evidence="4" id="KW-1185">Reference proteome</keyword>